<comment type="caution">
    <text evidence="2">The sequence shown here is derived from an EMBL/GenBank/DDBJ whole genome shotgun (WGS) entry which is preliminary data.</text>
</comment>
<feature type="signal peptide" evidence="1">
    <location>
        <begin position="1"/>
        <end position="32"/>
    </location>
</feature>
<evidence type="ECO:0000313" key="2">
    <source>
        <dbReference type="EMBL" id="NVN19774.1"/>
    </source>
</evidence>
<feature type="chain" id="PRO_5032333399" description="Lipoprotein" evidence="1">
    <location>
        <begin position="33"/>
        <end position="186"/>
    </location>
</feature>
<proteinExistence type="predicted"/>
<evidence type="ECO:0000313" key="3">
    <source>
        <dbReference type="Proteomes" id="UP000558089"/>
    </source>
</evidence>
<evidence type="ECO:0008006" key="4">
    <source>
        <dbReference type="Google" id="ProtNLM"/>
    </source>
</evidence>
<dbReference type="EMBL" id="WYET01000009">
    <property type="protein sequence ID" value="NVN19774.1"/>
    <property type="molecule type" value="Genomic_DNA"/>
</dbReference>
<sequence length="186" mass="20560">MKAINITSRKLAIYCLLGLGLTLLSCSGEDGATGPAGKDGNANVIVSDWIPIKWTYKEVLEGKAFMDIPVANIDSYVENGGVALMYYKNDNNVRILPFNFSEFDYFDFGFGEFVKNDNYQTEAFTGFRVYFDGVPVTVNILENETENTGLRYVLVPQPIASTTGISNTISADYEETMELLGINPSQ</sequence>
<reference evidence="2 3" key="1">
    <citation type="submission" date="2020-01" db="EMBL/GenBank/DDBJ databases">
        <title>Draft Genome Analysis of Muricauda sp. HICW Isolated from coastal seawater of PR China.</title>
        <authorList>
            <person name="Chen M.-X."/>
        </authorList>
    </citation>
    <scope>NUCLEOTIDE SEQUENCE [LARGE SCALE GENOMIC DNA]</scope>
    <source>
        <strain evidence="2 3">HICW</strain>
    </source>
</reference>
<organism evidence="2 3">
    <name type="scientific">Flagellimonas chongwuensis</name>
    <dbReference type="NCBI Taxonomy" id="2697365"/>
    <lineage>
        <taxon>Bacteria</taxon>
        <taxon>Pseudomonadati</taxon>
        <taxon>Bacteroidota</taxon>
        <taxon>Flavobacteriia</taxon>
        <taxon>Flavobacteriales</taxon>
        <taxon>Flavobacteriaceae</taxon>
        <taxon>Flagellimonas</taxon>
    </lineage>
</organism>
<dbReference type="PROSITE" id="PS51257">
    <property type="entry name" value="PROKAR_LIPOPROTEIN"/>
    <property type="match status" value="1"/>
</dbReference>
<keyword evidence="1" id="KW-0732">Signal</keyword>
<dbReference type="AlphaFoldDB" id="A0A850NHX8"/>
<dbReference type="RefSeq" id="WP_176621271.1">
    <property type="nucleotide sequence ID" value="NZ_WYET01000009.1"/>
</dbReference>
<dbReference type="Proteomes" id="UP000558089">
    <property type="component" value="Unassembled WGS sequence"/>
</dbReference>
<gene>
    <name evidence="2" type="ORF">GUA46_15615</name>
</gene>
<accession>A0A850NHX8</accession>
<keyword evidence="3" id="KW-1185">Reference proteome</keyword>
<protein>
    <recommendedName>
        <fullName evidence="4">Lipoprotein</fullName>
    </recommendedName>
</protein>
<evidence type="ECO:0000256" key="1">
    <source>
        <dbReference type="SAM" id="SignalP"/>
    </source>
</evidence>
<name>A0A850NHX8_9FLAO</name>